<dbReference type="SUPFAM" id="SSF53448">
    <property type="entry name" value="Nucleotide-diphospho-sugar transferases"/>
    <property type="match status" value="1"/>
</dbReference>
<organism evidence="2 3">
    <name type="scientific">Brucella grignonensis</name>
    <dbReference type="NCBI Taxonomy" id="94627"/>
    <lineage>
        <taxon>Bacteria</taxon>
        <taxon>Pseudomonadati</taxon>
        <taxon>Pseudomonadota</taxon>
        <taxon>Alphaproteobacteria</taxon>
        <taxon>Hyphomicrobiales</taxon>
        <taxon>Brucellaceae</taxon>
        <taxon>Brucella/Ochrobactrum group</taxon>
        <taxon>Brucella</taxon>
    </lineage>
</organism>
<dbReference type="Proteomes" id="UP000216478">
    <property type="component" value="Unassembled WGS sequence"/>
</dbReference>
<gene>
    <name evidence="2" type="ORF">CEV33_1738</name>
</gene>
<keyword evidence="2" id="KW-0808">Transferase</keyword>
<evidence type="ECO:0000313" key="2">
    <source>
        <dbReference type="EMBL" id="OYR10278.1"/>
    </source>
</evidence>
<dbReference type="InterPro" id="IPR001173">
    <property type="entry name" value="Glyco_trans_2-like"/>
</dbReference>
<comment type="caution">
    <text evidence="2">The sequence shown here is derived from an EMBL/GenBank/DDBJ whole genome shotgun (WGS) entry which is preliminary data.</text>
</comment>
<keyword evidence="3" id="KW-1185">Reference proteome</keyword>
<dbReference type="EMBL" id="NNRL01000163">
    <property type="protein sequence ID" value="OYR10278.1"/>
    <property type="molecule type" value="Genomic_DNA"/>
</dbReference>
<proteinExistence type="predicted"/>
<feature type="domain" description="Glycosyltransferase 2-like" evidence="1">
    <location>
        <begin position="161"/>
        <end position="255"/>
    </location>
</feature>
<sequence length="594" mass="66394">MSKEEIYNIIQRVIFPTASELDKSSLFVRWPNGGATVSDDMFGISLSKGTILDLSTFFNSFNHKKWSDLTGIKDVKIRIEGTGRFLIKLLTYTETAAAFKIIDKEIDLSEGTSLISVPSIDTISGNIIGLNIQSLDEAAHIKSVDWITTETSKRAVKLAAVITTFKREQAAERAIRKFNDIIIPHSPHTPIELFVIDNGQSLDTSVASEVVHLIPNPNLGGAGGFARGLKEVEDTNRFTHTLFMDDDAACEPESVWRTCALLSYAHDVKLSIAGGMFHTETPTVQYEKGATLLLNGSGPVWATHYHNRDLSDIAAVASNDYGDWANYGAWWFFAFPLSEISQYPFPFFVRGDDTDFSLANDLRIATMNGIATWCENFGYKVSPSVEYLAHRSWLALALLHGDAEKVKSVYKHCLKNAVLMALRYQYACSHAVLDAIEDVVKGPTFFSNNPAPLEKLGSFKNSYPPQKVSASDFDQMVPVPRTSPRARCFIGLLTLGGLLLPKSKLRDKYAHTRIPWEAGAWNLLRLNGAVYGAGENLSLFKRDRAALGKFFRRLLRTRINTYKNLPQLQTDYKAECSKIRTKQYWEKLFSEKKG</sequence>
<reference evidence="2 3" key="1">
    <citation type="submission" date="2017-07" db="EMBL/GenBank/DDBJ databases">
        <title>Phylogenetic study on the rhizospheric bacterium Ochrobactrum sp. A44.</title>
        <authorList>
            <person name="Krzyzanowska D.M."/>
            <person name="Ossowicki A."/>
            <person name="Rajewska M."/>
            <person name="Maciag T."/>
            <person name="Kaczynski Z."/>
            <person name="Czerwicka M."/>
            <person name="Jafra S."/>
        </authorList>
    </citation>
    <scope>NUCLEOTIDE SEQUENCE [LARGE SCALE GENOMIC DNA]</scope>
    <source>
        <strain evidence="2 3">OgA9a</strain>
    </source>
</reference>
<dbReference type="RefSeq" id="WP_167388170.1">
    <property type="nucleotide sequence ID" value="NZ_JBHEER010000018.1"/>
</dbReference>
<evidence type="ECO:0000259" key="1">
    <source>
        <dbReference type="Pfam" id="PF00535"/>
    </source>
</evidence>
<accession>A0A256F617</accession>
<dbReference type="Gene3D" id="3.90.550.60">
    <property type="match status" value="1"/>
</dbReference>
<name>A0A256F617_9HYPH</name>
<evidence type="ECO:0000313" key="3">
    <source>
        <dbReference type="Proteomes" id="UP000216478"/>
    </source>
</evidence>
<dbReference type="AlphaFoldDB" id="A0A256F617"/>
<dbReference type="Pfam" id="PF00535">
    <property type="entry name" value="Glycos_transf_2"/>
    <property type="match status" value="1"/>
</dbReference>
<dbReference type="InterPro" id="IPR029044">
    <property type="entry name" value="Nucleotide-diphossugar_trans"/>
</dbReference>
<protein>
    <submittedName>
        <fullName evidence="2">Glycosyltransferase like 2 family protein</fullName>
    </submittedName>
</protein>
<dbReference type="GO" id="GO:0016740">
    <property type="term" value="F:transferase activity"/>
    <property type="evidence" value="ECO:0007669"/>
    <property type="project" value="UniProtKB-KW"/>
</dbReference>